<keyword evidence="3" id="KW-1185">Reference proteome</keyword>
<feature type="compositionally biased region" description="Polar residues" evidence="1">
    <location>
        <begin position="222"/>
        <end position="232"/>
    </location>
</feature>
<sequence>MSVSIPNLSLSNFSQLKGKTTGVAANGAPADYRTFTVSKPGEFNFKINNSFTNVDIVDTSTNKVIANLRSQQDATDVSARLGPGTYSAVISQANRTAGQRDYSLDVTEKQNILMTAGGAVMKGTAQPPGNGDTGIQKHNITVVQGGSFTANFTLPNSRWAMMTKEGKVVASSDSSNPDGQDFFKKPTYKIDPGEYQLVIIPPSKLSSPTPFQFNFVPRDPTVQANGSTTQESEISKTLRERQVRLKQWAAEAKSSSTKA</sequence>
<comment type="caution">
    <text evidence="2">The sequence shown here is derived from an EMBL/GenBank/DDBJ whole genome shotgun (WGS) entry which is preliminary data.</text>
</comment>
<dbReference type="AlphaFoldDB" id="A0A3S0I0I8"/>
<feature type="region of interest" description="Disordered" evidence="1">
    <location>
        <begin position="218"/>
        <end position="239"/>
    </location>
</feature>
<organism evidence="2 3">
    <name type="scientific">Azospirillum griseum</name>
    <dbReference type="NCBI Taxonomy" id="2496639"/>
    <lineage>
        <taxon>Bacteria</taxon>
        <taxon>Pseudomonadati</taxon>
        <taxon>Pseudomonadota</taxon>
        <taxon>Alphaproteobacteria</taxon>
        <taxon>Rhodospirillales</taxon>
        <taxon>Azospirillaceae</taxon>
        <taxon>Azospirillum</taxon>
    </lineage>
</organism>
<evidence type="ECO:0000313" key="3">
    <source>
        <dbReference type="Proteomes" id="UP000277007"/>
    </source>
</evidence>
<reference evidence="2 3" key="1">
    <citation type="submission" date="2018-12" db="EMBL/GenBank/DDBJ databases">
        <authorList>
            <person name="Yang Y."/>
        </authorList>
    </citation>
    <scope>NUCLEOTIDE SEQUENCE [LARGE SCALE GENOMIC DNA]</scope>
    <source>
        <strain evidence="2 3">L-25-5w-1</strain>
    </source>
</reference>
<dbReference type="Proteomes" id="UP000277007">
    <property type="component" value="Unassembled WGS sequence"/>
</dbReference>
<dbReference type="Gene3D" id="2.60.120.380">
    <property type="match status" value="1"/>
</dbReference>
<dbReference type="OrthoDB" id="7301083at2"/>
<evidence type="ECO:0000256" key="1">
    <source>
        <dbReference type="SAM" id="MobiDB-lite"/>
    </source>
</evidence>
<accession>A0A3S0I0I8</accession>
<proteinExistence type="predicted"/>
<evidence type="ECO:0000313" key="2">
    <source>
        <dbReference type="EMBL" id="RTR19770.1"/>
    </source>
</evidence>
<dbReference type="EMBL" id="RXMA01000010">
    <property type="protein sequence ID" value="RTR19770.1"/>
    <property type="molecule type" value="Genomic_DNA"/>
</dbReference>
<protein>
    <submittedName>
        <fullName evidence="2">Uncharacterized protein</fullName>
    </submittedName>
</protein>
<dbReference type="RefSeq" id="WP_126615567.1">
    <property type="nucleotide sequence ID" value="NZ_JBHUCY010000043.1"/>
</dbReference>
<name>A0A3S0I0I8_9PROT</name>
<gene>
    <name evidence="2" type="ORF">EJ903_12245</name>
</gene>
<dbReference type="SUPFAM" id="SSF89260">
    <property type="entry name" value="Collagen-binding domain"/>
    <property type="match status" value="1"/>
</dbReference>